<dbReference type="GO" id="GO:0016787">
    <property type="term" value="F:hydrolase activity"/>
    <property type="evidence" value="ECO:0007669"/>
    <property type="project" value="InterPro"/>
</dbReference>
<dbReference type="OrthoDB" id="7325417at2"/>
<dbReference type="InterPro" id="IPR006680">
    <property type="entry name" value="Amidohydro-rel"/>
</dbReference>
<sequence length="363" mass="40646">MTSDQLIIDAVAHAYDLSDANTHDHRYAQLLRAQLCGLHETWQPGLGLSAADQCTDWPVEILARTLFLESNVDLAVTHTLRLDSYFKDGLCARYKTVEALRRWPQRFFAYVGVDPTLGLKTCLRELHEQLDELPQAVGLKLYPAQVDPLRSWRMDDNKLAFPLFRAARDRGIKVVAIHKAAPLGPVPLNPFRVDDVGGAADAFPDLSFEIVHAGWSFMDETLAQMASMPNIYANLECTSAFCTKAPGQFEEMMANFLAWAGPQKVIFSSGNMVLHSHPIVEKIRSFQFKPSTLESFGIGQITDEDKALILGGNFARLIGLDVAKAKHAIADDEFAEERRRTGLQEPYSNWRRYLRENRLGAAA</sequence>
<dbReference type="RefSeq" id="WP_110263442.1">
    <property type="nucleotide sequence ID" value="NZ_CAKZQT010000007.1"/>
</dbReference>
<reference evidence="2 3" key="1">
    <citation type="submission" date="2018-04" db="EMBL/GenBank/DDBJ databases">
        <title>Genomic Encyclopedia of Type Strains, Phase IV (KMG-IV): sequencing the most valuable type-strain genomes for metagenomic binning, comparative biology and taxonomic classification.</title>
        <authorList>
            <person name="Goeker M."/>
        </authorList>
    </citation>
    <scope>NUCLEOTIDE SEQUENCE [LARGE SCALE GENOMIC DNA]</scope>
    <source>
        <strain evidence="2 3">DSM 104150</strain>
    </source>
</reference>
<organism evidence="2 3">
    <name type="scientific">Sinimarinibacterium flocculans</name>
    <dbReference type="NCBI Taxonomy" id="985250"/>
    <lineage>
        <taxon>Bacteria</taxon>
        <taxon>Pseudomonadati</taxon>
        <taxon>Pseudomonadota</taxon>
        <taxon>Gammaproteobacteria</taxon>
        <taxon>Nevskiales</taxon>
        <taxon>Nevskiaceae</taxon>
        <taxon>Sinimarinibacterium</taxon>
    </lineage>
</organism>
<name>A0A318EGF4_9GAMM</name>
<accession>A0A318EGF4</accession>
<gene>
    <name evidence="2" type="ORF">C8D93_101363</name>
</gene>
<dbReference type="AlphaFoldDB" id="A0A318EGF4"/>
<protein>
    <recommendedName>
        <fullName evidence="1">Amidohydrolase-related domain-containing protein</fullName>
    </recommendedName>
</protein>
<dbReference type="Proteomes" id="UP000248330">
    <property type="component" value="Unassembled WGS sequence"/>
</dbReference>
<evidence type="ECO:0000259" key="1">
    <source>
        <dbReference type="Pfam" id="PF04909"/>
    </source>
</evidence>
<dbReference type="PANTHER" id="PTHR42889">
    <property type="entry name" value="BLR3681 PROTEIN"/>
    <property type="match status" value="1"/>
</dbReference>
<keyword evidence="3" id="KW-1185">Reference proteome</keyword>
<feature type="domain" description="Amidohydrolase-related" evidence="1">
    <location>
        <begin position="98"/>
        <end position="320"/>
    </location>
</feature>
<dbReference type="InterPro" id="IPR032466">
    <property type="entry name" value="Metal_Hydrolase"/>
</dbReference>
<dbReference type="PANTHER" id="PTHR42889:SF1">
    <property type="entry name" value="BLR3681 PROTEIN"/>
    <property type="match status" value="1"/>
</dbReference>
<dbReference type="Gene3D" id="3.20.20.140">
    <property type="entry name" value="Metal-dependent hydrolases"/>
    <property type="match status" value="1"/>
</dbReference>
<evidence type="ECO:0000313" key="3">
    <source>
        <dbReference type="Proteomes" id="UP000248330"/>
    </source>
</evidence>
<dbReference type="EMBL" id="QICN01000001">
    <property type="protein sequence ID" value="PXV71318.1"/>
    <property type="molecule type" value="Genomic_DNA"/>
</dbReference>
<proteinExistence type="predicted"/>
<evidence type="ECO:0000313" key="2">
    <source>
        <dbReference type="EMBL" id="PXV71318.1"/>
    </source>
</evidence>
<comment type="caution">
    <text evidence="2">The sequence shown here is derived from an EMBL/GenBank/DDBJ whole genome shotgun (WGS) entry which is preliminary data.</text>
</comment>
<dbReference type="SUPFAM" id="SSF51556">
    <property type="entry name" value="Metallo-dependent hydrolases"/>
    <property type="match status" value="1"/>
</dbReference>
<dbReference type="Pfam" id="PF04909">
    <property type="entry name" value="Amidohydro_2"/>
    <property type="match status" value="1"/>
</dbReference>